<evidence type="ECO:0000313" key="1">
    <source>
        <dbReference type="EMBL" id="BAT82109.1"/>
    </source>
</evidence>
<dbReference type="EMBL" id="AP015036">
    <property type="protein sequence ID" value="BAT82109.1"/>
    <property type="molecule type" value="Genomic_DNA"/>
</dbReference>
<protein>
    <submittedName>
        <fullName evidence="1">Uncharacterized protein</fullName>
    </submittedName>
</protein>
<evidence type="ECO:0000313" key="2">
    <source>
        <dbReference type="Proteomes" id="UP000291084"/>
    </source>
</evidence>
<accession>A0A0S3RND5</accession>
<sequence length="122" mass="13556">MLAMLNEPHLSLKLHAHSNLNNFVDSTSRPKINNRLQDHNDRSLCSKDLVDEASKRKSGDNLSVVICFQQQPPRNLVALGLECIGASLLKVLALKYLHSLHGLKHTRGKLGLGAKMVLIEEK</sequence>
<gene>
    <name evidence="1" type="primary">Vigan.03G206700</name>
    <name evidence="1" type="ORF">VIGAN_03206700</name>
</gene>
<organism evidence="1 2">
    <name type="scientific">Vigna angularis var. angularis</name>
    <dbReference type="NCBI Taxonomy" id="157739"/>
    <lineage>
        <taxon>Eukaryota</taxon>
        <taxon>Viridiplantae</taxon>
        <taxon>Streptophyta</taxon>
        <taxon>Embryophyta</taxon>
        <taxon>Tracheophyta</taxon>
        <taxon>Spermatophyta</taxon>
        <taxon>Magnoliopsida</taxon>
        <taxon>eudicotyledons</taxon>
        <taxon>Gunneridae</taxon>
        <taxon>Pentapetalae</taxon>
        <taxon>rosids</taxon>
        <taxon>fabids</taxon>
        <taxon>Fabales</taxon>
        <taxon>Fabaceae</taxon>
        <taxon>Papilionoideae</taxon>
        <taxon>50 kb inversion clade</taxon>
        <taxon>NPAAA clade</taxon>
        <taxon>indigoferoid/millettioid clade</taxon>
        <taxon>Phaseoleae</taxon>
        <taxon>Vigna</taxon>
    </lineage>
</organism>
<dbReference type="AlphaFoldDB" id="A0A0S3RND5"/>
<keyword evidence="2" id="KW-1185">Reference proteome</keyword>
<dbReference type="Proteomes" id="UP000291084">
    <property type="component" value="Chromosome 3"/>
</dbReference>
<dbReference type="OrthoDB" id="1669119at2759"/>
<name>A0A0S3RND5_PHAAN</name>
<proteinExistence type="predicted"/>
<reference evidence="1 2" key="1">
    <citation type="journal article" date="2015" name="Sci. Rep.">
        <title>The power of single molecule real-time sequencing technology in the de novo assembly of a eukaryotic genome.</title>
        <authorList>
            <person name="Sakai H."/>
            <person name="Naito K."/>
            <person name="Ogiso-Tanaka E."/>
            <person name="Takahashi Y."/>
            <person name="Iseki K."/>
            <person name="Muto C."/>
            <person name="Satou K."/>
            <person name="Teruya K."/>
            <person name="Shiroma A."/>
            <person name="Shimoji M."/>
            <person name="Hirano T."/>
            <person name="Itoh T."/>
            <person name="Kaga A."/>
            <person name="Tomooka N."/>
        </authorList>
    </citation>
    <scope>NUCLEOTIDE SEQUENCE [LARGE SCALE GENOMIC DNA]</scope>
    <source>
        <strain evidence="2">cv. Shumari</strain>
    </source>
</reference>